<dbReference type="SUPFAM" id="SSF53720">
    <property type="entry name" value="ALDH-like"/>
    <property type="match status" value="1"/>
</dbReference>
<sequence>MAAIDIPAIQYTPVEDVAAKVKKLRTTFFQHKTRPLEFRIQQLRKLYWALKDREHLVAEALARDLNKPKYEAYVSEIGMVENDIVFVQKNLTKWAKDEKAPDIDLTFSLMKPIIRKDPLGVVLVIGAFNVPFGLTLGPLIGAIAAGNTVVVKPSETSPNCAVVLQQIIEAAFDPDVVSVVQGAVPETQALLAERWDKICFTGSPNVGRIVAKAAAPNLTPVLLELGGRNPAFITKQADLRLAARRLFWGKTFNAGQICTSQNYILVDKEVVSQLVAEFGKAWKEYYPNGVKASPDYCRIINDGAFRRLKSLIDSTNGKILLGGTMDEKERYIEPTIIQVDSVDDPLIRQESFGPIITLLPVNNLDEAIQIANDVDSTPLAIYPFGTKKEVEKVLSSVRSGGATINDSYMHVSIPNLPFGGVGESGNGAYHGRSSFDAFVHRRSIAATPSWVERVLAVRYPPYAGKLESTLKNSAVAPNFDRNGKTTTGFFGWLVWFLTFGGGATKSGAGRAAVAAVG</sequence>
<dbReference type="Pfam" id="PF00171">
    <property type="entry name" value="Aldedh"/>
    <property type="match status" value="1"/>
</dbReference>
<dbReference type="GO" id="GO:0016117">
    <property type="term" value="P:carotenoid biosynthetic process"/>
    <property type="evidence" value="ECO:0007669"/>
    <property type="project" value="UniProtKB-KW"/>
</dbReference>
<keyword evidence="2" id="KW-0125">Carotenoid biosynthesis</keyword>
<feature type="transmembrane region" description="Helical" evidence="7">
    <location>
        <begin position="119"/>
        <end position="145"/>
    </location>
</feature>
<dbReference type="FunFam" id="3.40.309.10:FF:000025">
    <property type="entry name" value="Aldehyde dehydrogenase"/>
    <property type="match status" value="1"/>
</dbReference>
<feature type="domain" description="Aldehyde dehydrogenase" evidence="8">
    <location>
        <begin position="10"/>
        <end position="443"/>
    </location>
</feature>
<protein>
    <recommendedName>
        <fullName evidence="5">Aldehyde dehydrogenase</fullName>
    </recommendedName>
</protein>
<evidence type="ECO:0000313" key="9">
    <source>
        <dbReference type="EMBL" id="PGH15340.1"/>
    </source>
</evidence>
<dbReference type="InterPro" id="IPR015590">
    <property type="entry name" value="Aldehyde_DH_dom"/>
</dbReference>
<dbReference type="PANTHER" id="PTHR43570">
    <property type="entry name" value="ALDEHYDE DEHYDROGENASE"/>
    <property type="match status" value="1"/>
</dbReference>
<accession>A0A2B7Y240</accession>
<evidence type="ECO:0000313" key="10">
    <source>
        <dbReference type="Proteomes" id="UP000223968"/>
    </source>
</evidence>
<evidence type="ECO:0000256" key="1">
    <source>
        <dbReference type="ARBA" id="ARBA00009986"/>
    </source>
</evidence>
<evidence type="ECO:0000259" key="8">
    <source>
        <dbReference type="Pfam" id="PF00171"/>
    </source>
</evidence>
<keyword evidence="4" id="KW-0520">NAD</keyword>
<dbReference type="Gene3D" id="3.40.309.10">
    <property type="entry name" value="Aldehyde Dehydrogenase, Chain A, domain 2"/>
    <property type="match status" value="1"/>
</dbReference>
<dbReference type="FunFam" id="3.40.605.10:FF:000004">
    <property type="entry name" value="Aldehyde dehydrogenase"/>
    <property type="match status" value="1"/>
</dbReference>
<proteinExistence type="inferred from homology"/>
<evidence type="ECO:0000256" key="4">
    <source>
        <dbReference type="ARBA" id="ARBA00023027"/>
    </source>
</evidence>
<dbReference type="InterPro" id="IPR012394">
    <property type="entry name" value="Aldehyde_DH_NAD(P)"/>
</dbReference>
<dbReference type="InterPro" id="IPR016161">
    <property type="entry name" value="Ald_DH/histidinol_DH"/>
</dbReference>
<name>A0A2B7Y240_9EURO</name>
<keyword evidence="3 5" id="KW-0560">Oxidoreductase</keyword>
<dbReference type="PANTHER" id="PTHR43570:SF11">
    <property type="entry name" value="ALDEHYDE DEHYDROGENASE"/>
    <property type="match status" value="1"/>
</dbReference>
<organism evidence="9 10">
    <name type="scientific">Helicocarpus griseus UAMH5409</name>
    <dbReference type="NCBI Taxonomy" id="1447875"/>
    <lineage>
        <taxon>Eukaryota</taxon>
        <taxon>Fungi</taxon>
        <taxon>Dikarya</taxon>
        <taxon>Ascomycota</taxon>
        <taxon>Pezizomycotina</taxon>
        <taxon>Eurotiomycetes</taxon>
        <taxon>Eurotiomycetidae</taxon>
        <taxon>Onygenales</taxon>
        <taxon>Ajellomycetaceae</taxon>
        <taxon>Helicocarpus</taxon>
    </lineage>
</organism>
<evidence type="ECO:0000256" key="6">
    <source>
        <dbReference type="PIRSR" id="PIRSR036492-1"/>
    </source>
</evidence>
<dbReference type="CDD" id="cd07135">
    <property type="entry name" value="ALDH_F14-YMR110C"/>
    <property type="match status" value="1"/>
</dbReference>
<dbReference type="InterPro" id="IPR016162">
    <property type="entry name" value="Ald_DH_N"/>
</dbReference>
<comment type="similarity">
    <text evidence="1 5">Belongs to the aldehyde dehydrogenase family.</text>
</comment>
<dbReference type="STRING" id="1447875.A0A2B7Y240"/>
<dbReference type="GO" id="GO:0006081">
    <property type="term" value="P:aldehyde metabolic process"/>
    <property type="evidence" value="ECO:0007669"/>
    <property type="project" value="InterPro"/>
</dbReference>
<dbReference type="AlphaFoldDB" id="A0A2B7Y240"/>
<evidence type="ECO:0000256" key="5">
    <source>
        <dbReference type="PIRNR" id="PIRNR036492"/>
    </source>
</evidence>
<evidence type="ECO:0000256" key="2">
    <source>
        <dbReference type="ARBA" id="ARBA00022746"/>
    </source>
</evidence>
<reference evidence="9 10" key="1">
    <citation type="submission" date="2017-10" db="EMBL/GenBank/DDBJ databases">
        <title>Comparative genomics in systemic dimorphic fungi from Ajellomycetaceae.</title>
        <authorList>
            <person name="Munoz J.F."/>
            <person name="Mcewen J.G."/>
            <person name="Clay O.K."/>
            <person name="Cuomo C.A."/>
        </authorList>
    </citation>
    <scope>NUCLEOTIDE SEQUENCE [LARGE SCALE GENOMIC DNA]</scope>
    <source>
        <strain evidence="9 10">UAMH5409</strain>
    </source>
</reference>
<dbReference type="InterPro" id="IPR016163">
    <property type="entry name" value="Ald_DH_C"/>
</dbReference>
<keyword evidence="10" id="KW-1185">Reference proteome</keyword>
<keyword evidence="7" id="KW-0812">Transmembrane</keyword>
<dbReference type="Gene3D" id="3.40.605.10">
    <property type="entry name" value="Aldehyde Dehydrogenase, Chain A, domain 1"/>
    <property type="match status" value="1"/>
</dbReference>
<evidence type="ECO:0000256" key="7">
    <source>
        <dbReference type="SAM" id="Phobius"/>
    </source>
</evidence>
<dbReference type="Proteomes" id="UP000223968">
    <property type="component" value="Unassembled WGS sequence"/>
</dbReference>
<dbReference type="PIRSF" id="PIRSF036492">
    <property type="entry name" value="ALDH"/>
    <property type="match status" value="1"/>
</dbReference>
<comment type="caution">
    <text evidence="9">The sequence shown here is derived from an EMBL/GenBank/DDBJ whole genome shotgun (WGS) entry which is preliminary data.</text>
</comment>
<keyword evidence="7" id="KW-0472">Membrane</keyword>
<dbReference type="GO" id="GO:0005737">
    <property type="term" value="C:cytoplasm"/>
    <property type="evidence" value="ECO:0007669"/>
    <property type="project" value="TreeGrafter"/>
</dbReference>
<feature type="active site" evidence="6">
    <location>
        <position position="258"/>
    </location>
</feature>
<keyword evidence="7" id="KW-1133">Transmembrane helix</keyword>
<dbReference type="GO" id="GO:0004029">
    <property type="term" value="F:aldehyde dehydrogenase (NAD+) activity"/>
    <property type="evidence" value="ECO:0007669"/>
    <property type="project" value="TreeGrafter"/>
</dbReference>
<gene>
    <name evidence="9" type="ORF">AJ79_02506</name>
</gene>
<evidence type="ECO:0000256" key="3">
    <source>
        <dbReference type="ARBA" id="ARBA00023002"/>
    </source>
</evidence>
<feature type="active site" evidence="6">
    <location>
        <position position="224"/>
    </location>
</feature>
<dbReference type="OrthoDB" id="440325at2759"/>
<dbReference type="EMBL" id="PDNB01000026">
    <property type="protein sequence ID" value="PGH15340.1"/>
    <property type="molecule type" value="Genomic_DNA"/>
</dbReference>